<sequence length="277" mass="30218">MLTSSATPCEIYKLDKARSLLTSTKLEVRCNGMCIIRAVQGAPLTPWRVCSARRQNGSLVVGLLSAVVSVGDGRARSVSGLSWASGLDRLCCSHDLKALDVRLLKDVCSSSCQCVSKLAVVLREVLLRSSVGGVAYGNSKVMKRPSFPSSFLFPSSRCRPLECVDFLLDGFTPDCGCSSFILATGFSFRHQRLISFRFSEEATFEDLERLCFVSRIASLLGGLVGVGCTSQQQEHVVFMVVFASLLFCSYESRRDPRELATPATTWEFPASEVVALL</sequence>
<keyword evidence="2" id="KW-1185">Reference proteome</keyword>
<gene>
    <name evidence="1" type="ORF">ERUC_LOCUS712</name>
</gene>
<dbReference type="EMBL" id="CAKOAT010014448">
    <property type="protein sequence ID" value="CAH8283856.1"/>
    <property type="molecule type" value="Genomic_DNA"/>
</dbReference>
<protein>
    <submittedName>
        <fullName evidence="1">Uncharacterized protein</fullName>
    </submittedName>
</protein>
<proteinExistence type="predicted"/>
<name>A0ABC8IW72_ERUVS</name>
<reference evidence="1 2" key="1">
    <citation type="submission" date="2022-03" db="EMBL/GenBank/DDBJ databases">
        <authorList>
            <person name="Macdonald S."/>
            <person name="Ahmed S."/>
            <person name="Newling K."/>
        </authorList>
    </citation>
    <scope>NUCLEOTIDE SEQUENCE [LARGE SCALE GENOMIC DNA]</scope>
</reference>
<comment type="caution">
    <text evidence="1">The sequence shown here is derived from an EMBL/GenBank/DDBJ whole genome shotgun (WGS) entry which is preliminary data.</text>
</comment>
<evidence type="ECO:0000313" key="2">
    <source>
        <dbReference type="Proteomes" id="UP001642260"/>
    </source>
</evidence>
<organism evidence="1 2">
    <name type="scientific">Eruca vesicaria subsp. sativa</name>
    <name type="common">Garden rocket</name>
    <name type="synonym">Eruca sativa</name>
    <dbReference type="NCBI Taxonomy" id="29727"/>
    <lineage>
        <taxon>Eukaryota</taxon>
        <taxon>Viridiplantae</taxon>
        <taxon>Streptophyta</taxon>
        <taxon>Embryophyta</taxon>
        <taxon>Tracheophyta</taxon>
        <taxon>Spermatophyta</taxon>
        <taxon>Magnoliopsida</taxon>
        <taxon>eudicotyledons</taxon>
        <taxon>Gunneridae</taxon>
        <taxon>Pentapetalae</taxon>
        <taxon>rosids</taxon>
        <taxon>malvids</taxon>
        <taxon>Brassicales</taxon>
        <taxon>Brassicaceae</taxon>
        <taxon>Brassiceae</taxon>
        <taxon>Eruca</taxon>
    </lineage>
</organism>
<evidence type="ECO:0000313" key="1">
    <source>
        <dbReference type="EMBL" id="CAH8283856.1"/>
    </source>
</evidence>
<accession>A0ABC8IW72</accession>
<dbReference type="Proteomes" id="UP001642260">
    <property type="component" value="Unassembled WGS sequence"/>
</dbReference>
<dbReference type="AlphaFoldDB" id="A0ABC8IW72"/>